<gene>
    <name evidence="1" type="ORF">MNQ99_03300</name>
</gene>
<dbReference type="EMBL" id="CP093326">
    <property type="protein sequence ID" value="UNK46412.1"/>
    <property type="molecule type" value="Genomic_DNA"/>
</dbReference>
<evidence type="ECO:0000313" key="2">
    <source>
        <dbReference type="Proteomes" id="UP000829069"/>
    </source>
</evidence>
<organism evidence="1 2">
    <name type="scientific">Arthrobacter sulfonylureivorans</name>
    <dbReference type="NCBI Taxonomy" id="2486855"/>
    <lineage>
        <taxon>Bacteria</taxon>
        <taxon>Bacillati</taxon>
        <taxon>Actinomycetota</taxon>
        <taxon>Actinomycetes</taxon>
        <taxon>Micrococcales</taxon>
        <taxon>Micrococcaceae</taxon>
        <taxon>Arthrobacter</taxon>
    </lineage>
</organism>
<accession>A0ABY3WDM0</accession>
<dbReference type="CDD" id="cd00448">
    <property type="entry name" value="YjgF_YER057c_UK114_family"/>
    <property type="match status" value="1"/>
</dbReference>
<name>A0ABY3WDM0_9MICC</name>
<reference evidence="1 2" key="1">
    <citation type="submission" date="2022-03" db="EMBL/GenBank/DDBJ databases">
        <title>Isotopic signatures of nitrous oxide derived from detoxification processes.</title>
        <authorList>
            <person name="Behrendt U."/>
            <person name="Buchen C."/>
            <person name="Well R."/>
            <person name="Ulrich A."/>
            <person name="Rohe L."/>
            <person name="Kolb S."/>
            <person name="Schloter M."/>
            <person name="Horn M.A."/>
            <person name="Augustin J."/>
        </authorList>
    </citation>
    <scope>NUCLEOTIDE SEQUENCE [LARGE SCALE GENOMIC DNA]</scope>
    <source>
        <strain evidence="1 2">S4-C24</strain>
    </source>
</reference>
<evidence type="ECO:0000313" key="1">
    <source>
        <dbReference type="EMBL" id="UNK46412.1"/>
    </source>
</evidence>
<dbReference type="SUPFAM" id="SSF55298">
    <property type="entry name" value="YjgF-like"/>
    <property type="match status" value="1"/>
</dbReference>
<sequence>MSLKHINPDGMFRSPAFSQGVLVDGPGRLLVVGGQNGVNADGEMVSDDLAGQTRQAMRNVLAVLKDAGATQQDVAKLNIYLAAGQDPNEGFAAAAEVWGQVPTAITVLQVGSARPGVLVEIDALAQVPGQV</sequence>
<dbReference type="PANTHER" id="PTHR43857:SF1">
    <property type="entry name" value="YJGH FAMILY PROTEIN"/>
    <property type="match status" value="1"/>
</dbReference>
<dbReference type="Proteomes" id="UP000829069">
    <property type="component" value="Chromosome"/>
</dbReference>
<dbReference type="PANTHER" id="PTHR43857">
    <property type="entry name" value="BLR7761 PROTEIN"/>
    <property type="match status" value="1"/>
</dbReference>
<keyword evidence="2" id="KW-1185">Reference proteome</keyword>
<protein>
    <submittedName>
        <fullName evidence="1">RidA family protein</fullName>
    </submittedName>
</protein>
<dbReference type="Pfam" id="PF01042">
    <property type="entry name" value="Ribonuc_L-PSP"/>
    <property type="match status" value="1"/>
</dbReference>
<dbReference type="InterPro" id="IPR035959">
    <property type="entry name" value="RutC-like_sf"/>
</dbReference>
<dbReference type="RefSeq" id="WP_241914440.1">
    <property type="nucleotide sequence ID" value="NZ_CP093326.1"/>
</dbReference>
<dbReference type="InterPro" id="IPR006175">
    <property type="entry name" value="YjgF/YER057c/UK114"/>
</dbReference>
<dbReference type="Gene3D" id="3.30.1330.40">
    <property type="entry name" value="RutC-like"/>
    <property type="match status" value="1"/>
</dbReference>
<proteinExistence type="predicted"/>